<dbReference type="KEGG" id="ptan:CRYO30217_02308"/>
<evidence type="ECO:0000313" key="2">
    <source>
        <dbReference type="EMBL" id="CAG5083845.1"/>
    </source>
</evidence>
<dbReference type="RefSeq" id="WP_258542539.1">
    <property type="nucleotide sequence ID" value="NZ_OU015584.1"/>
</dbReference>
<protein>
    <submittedName>
        <fullName evidence="2">PGL/p-HBAD biosynthesis glycosyltransferase</fullName>
        <ecNumber evidence="2">2.4.1.-</ecNumber>
    </submittedName>
</protein>
<dbReference type="PANTHER" id="PTHR22916">
    <property type="entry name" value="GLYCOSYLTRANSFERASE"/>
    <property type="match status" value="1"/>
</dbReference>
<keyword evidence="3" id="KW-1185">Reference proteome</keyword>
<name>A0A916JN04_9FLAO</name>
<proteinExistence type="predicted"/>
<dbReference type="Pfam" id="PF00535">
    <property type="entry name" value="Glycos_transf_2"/>
    <property type="match status" value="1"/>
</dbReference>
<gene>
    <name evidence="2" type="ORF">CRYO30217_02308</name>
</gene>
<dbReference type="EC" id="2.4.1.-" evidence="2"/>
<organism evidence="2 3">
    <name type="scientific">Parvicella tangerina</name>
    <dbReference type="NCBI Taxonomy" id="2829795"/>
    <lineage>
        <taxon>Bacteria</taxon>
        <taxon>Pseudomonadati</taxon>
        <taxon>Bacteroidota</taxon>
        <taxon>Flavobacteriia</taxon>
        <taxon>Flavobacteriales</taxon>
        <taxon>Parvicellaceae</taxon>
        <taxon>Parvicella</taxon>
    </lineage>
</organism>
<dbReference type="PANTHER" id="PTHR22916:SF3">
    <property type="entry name" value="UDP-GLCNAC:BETAGAL BETA-1,3-N-ACETYLGLUCOSAMINYLTRANSFERASE-LIKE PROTEIN 1"/>
    <property type="match status" value="1"/>
</dbReference>
<dbReference type="Proteomes" id="UP000683507">
    <property type="component" value="Chromosome"/>
</dbReference>
<dbReference type="SUPFAM" id="SSF53448">
    <property type="entry name" value="Nucleotide-diphospho-sugar transferases"/>
    <property type="match status" value="1"/>
</dbReference>
<feature type="domain" description="Glycosyltransferase 2-like" evidence="1">
    <location>
        <begin position="4"/>
        <end position="142"/>
    </location>
</feature>
<dbReference type="GO" id="GO:0016758">
    <property type="term" value="F:hexosyltransferase activity"/>
    <property type="evidence" value="ECO:0007669"/>
    <property type="project" value="UniProtKB-ARBA"/>
</dbReference>
<keyword evidence="2" id="KW-0328">Glycosyltransferase</keyword>
<dbReference type="Gene3D" id="3.90.550.10">
    <property type="entry name" value="Spore Coat Polysaccharide Biosynthesis Protein SpsA, Chain A"/>
    <property type="match status" value="1"/>
</dbReference>
<dbReference type="CDD" id="cd06433">
    <property type="entry name" value="GT_2_WfgS_like"/>
    <property type="match status" value="1"/>
</dbReference>
<dbReference type="AlphaFoldDB" id="A0A916JN04"/>
<sequence length="248" mass="28171">MKVSIITIAYNSAETIEDTIKSVVSQDYSDIEYIIIDGGSTDATLEIIDRYKDKISTVVSEPDQGIYDAMNKGVDSATGDLIGILNSDDIYADEKVITDIVKTIGDKEAIYADLVYVDREATDKVTRYWKSGEYKKGAFVKGWMPPHPTFFVRKACYDKYGTYDLRLKSAADYECMLRMIHKHEITLAYLPRVITKMRVGGQSNVTVNNRVKANQEDRLAWELNGLEPKFYTLYLKPLRKVGQFLKKG</sequence>
<dbReference type="InterPro" id="IPR029044">
    <property type="entry name" value="Nucleotide-diphossugar_trans"/>
</dbReference>
<keyword evidence="2" id="KW-0808">Transferase</keyword>
<accession>A0A916JN04</accession>
<evidence type="ECO:0000313" key="3">
    <source>
        <dbReference type="Proteomes" id="UP000683507"/>
    </source>
</evidence>
<evidence type="ECO:0000259" key="1">
    <source>
        <dbReference type="Pfam" id="PF00535"/>
    </source>
</evidence>
<dbReference type="InterPro" id="IPR001173">
    <property type="entry name" value="Glyco_trans_2-like"/>
</dbReference>
<dbReference type="EMBL" id="OU015584">
    <property type="protein sequence ID" value="CAG5083845.1"/>
    <property type="molecule type" value="Genomic_DNA"/>
</dbReference>
<reference evidence="2" key="1">
    <citation type="submission" date="2021-04" db="EMBL/GenBank/DDBJ databases">
        <authorList>
            <person name="Rodrigo-Torres L."/>
            <person name="Arahal R. D."/>
            <person name="Lucena T."/>
        </authorList>
    </citation>
    <scope>NUCLEOTIDE SEQUENCE</scope>
    <source>
        <strain evidence="2">AS29M-1</strain>
    </source>
</reference>